<evidence type="ECO:0000256" key="1">
    <source>
        <dbReference type="ARBA" id="ARBA00022679"/>
    </source>
</evidence>
<dbReference type="RefSeq" id="WP_031577218.1">
    <property type="nucleotide sequence ID" value="NZ_FNDZ01000002.1"/>
</dbReference>
<evidence type="ECO:0000256" key="6">
    <source>
        <dbReference type="ARBA" id="ARBA00022842"/>
    </source>
</evidence>
<keyword evidence="8" id="KW-0051">Antiviral defense</keyword>
<dbReference type="GO" id="GO:0016779">
    <property type="term" value="F:nucleotidyltransferase activity"/>
    <property type="evidence" value="ECO:0007669"/>
    <property type="project" value="UniProtKB-KW"/>
</dbReference>
<keyword evidence="3" id="KW-0479">Metal-binding</keyword>
<evidence type="ECO:0000259" key="11">
    <source>
        <dbReference type="Pfam" id="PF18134"/>
    </source>
</evidence>
<dbReference type="GO" id="GO:0009117">
    <property type="term" value="P:nucleotide metabolic process"/>
    <property type="evidence" value="ECO:0007669"/>
    <property type="project" value="UniProtKB-KW"/>
</dbReference>
<evidence type="ECO:0000313" key="14">
    <source>
        <dbReference type="Proteomes" id="UP000183255"/>
    </source>
</evidence>
<evidence type="ECO:0000256" key="7">
    <source>
        <dbReference type="ARBA" id="ARBA00023080"/>
    </source>
</evidence>
<feature type="domain" description="Cyclic GMP-AMP synthase DncV-like nucleotidyltransferase" evidence="12">
    <location>
        <begin position="51"/>
        <end position="137"/>
    </location>
</feature>
<gene>
    <name evidence="13" type="ORF">SAMN05421804_10298</name>
</gene>
<dbReference type="Pfam" id="PF21654">
    <property type="entry name" value="DncV-like_NTFase"/>
    <property type="match status" value="1"/>
</dbReference>
<dbReference type="InterPro" id="IPR048445">
    <property type="entry name" value="DncV-like_NTFase"/>
</dbReference>
<keyword evidence="6" id="KW-0460">Magnesium</keyword>
<dbReference type="GO" id="GO:0051607">
    <property type="term" value="P:defense response to virus"/>
    <property type="evidence" value="ECO:0007669"/>
    <property type="project" value="UniProtKB-KW"/>
</dbReference>
<keyword evidence="1" id="KW-0808">Transferase</keyword>
<dbReference type="CDD" id="cd05400">
    <property type="entry name" value="NT_2-5OAS_ClassI-CCAase"/>
    <property type="match status" value="1"/>
</dbReference>
<dbReference type="InterPro" id="IPR006116">
    <property type="entry name" value="NT_2-5OAS_ClassI-CCAase"/>
</dbReference>
<dbReference type="InterPro" id="IPR040511">
    <property type="entry name" value="AGS_C"/>
</dbReference>
<dbReference type="EMBL" id="FNDZ01000002">
    <property type="protein sequence ID" value="SDI34122.1"/>
    <property type="molecule type" value="Genomic_DNA"/>
</dbReference>
<keyword evidence="5" id="KW-0067">ATP-binding</keyword>
<dbReference type="Gene3D" id="3.30.460.10">
    <property type="entry name" value="Beta Polymerase, domain 2"/>
    <property type="match status" value="1"/>
</dbReference>
<evidence type="ECO:0000259" key="12">
    <source>
        <dbReference type="Pfam" id="PF21654"/>
    </source>
</evidence>
<keyword evidence="2" id="KW-0548">Nucleotidyltransferase</keyword>
<dbReference type="GO" id="GO:0046872">
    <property type="term" value="F:metal ion binding"/>
    <property type="evidence" value="ECO:0007669"/>
    <property type="project" value="UniProtKB-KW"/>
</dbReference>
<protein>
    <recommendedName>
        <fullName evidence="9">Cyclic GMP-AMP synthase</fullName>
    </recommendedName>
</protein>
<sequence length="511" mass="59648">MLLFSQIDDFYEQLYKELDIPENYYEKANTSYTSFNSWLDRDESSLREYEPEIYLQGSFKLGTVIKPVGENDSYDIDMVCKFNNLSKQTISQKDLKTLLGKEVKSYAKSKNMINEPKNGKRCWTLNYHDEAKFHMDVLPCVDDSKKFIDQLEIFKYAETTSYKERAVAITDKRSEGYETISNDWEISNPQGYFLWFQEQSNFIEKRAMLAEQFQMKAEELKGYKVKTPLQKTIQILKRHRDIMFENNPDQKPSSIIISTLAAKAYNGGDNLRDVLKFVLHNMAKYIEVVDGEYKILNPVNPLENFADKWNEKQTLKNHFDNWLKEAKKGLTPYNETIDIYGDALQKTASEQLGVNEKRAFDVGKTNEIESKLITFAESIHHHQKPKWTMLNVKEVNIKALKSKKAFRFKSFASGDILPKNATLRFEAQSENIKQYDVYWQITNTGNEAQNSNCLRGDFYDGQIIEGKKVREESTLYSGTHIVECYLVKENICYGKSKPFVVNITDRFMLEW</sequence>
<feature type="domain" description="Adenylyl/Guanylyl and SMODS C-terminal sensor" evidence="11">
    <location>
        <begin position="379"/>
        <end position="503"/>
    </location>
</feature>
<evidence type="ECO:0000256" key="3">
    <source>
        <dbReference type="ARBA" id="ARBA00022723"/>
    </source>
</evidence>
<comment type="catalytic activity">
    <reaction evidence="10">
        <text>GTP + ATP = 3',3'-cGAMP + 2 diphosphate</text>
        <dbReference type="Rhea" id="RHEA:35647"/>
        <dbReference type="ChEBI" id="CHEBI:30616"/>
        <dbReference type="ChEBI" id="CHEBI:33019"/>
        <dbReference type="ChEBI" id="CHEBI:37565"/>
        <dbReference type="ChEBI" id="CHEBI:71501"/>
    </reaction>
    <physiologicalReaction direction="left-to-right" evidence="10">
        <dbReference type="Rhea" id="RHEA:35648"/>
    </physiologicalReaction>
</comment>
<keyword evidence="4" id="KW-0547">Nucleotide-binding</keyword>
<dbReference type="Pfam" id="PF18134">
    <property type="entry name" value="AGS_C"/>
    <property type="match status" value="1"/>
</dbReference>
<dbReference type="InterPro" id="IPR043519">
    <property type="entry name" value="NT_sf"/>
</dbReference>
<reference evidence="13 14" key="1">
    <citation type="submission" date="2016-10" db="EMBL/GenBank/DDBJ databases">
        <authorList>
            <person name="de Groot N.N."/>
        </authorList>
    </citation>
    <scope>NUCLEOTIDE SEQUENCE [LARGE SCALE GENOMIC DNA]</scope>
    <source>
        <strain evidence="13 14">CGMCC 1.5058</strain>
    </source>
</reference>
<dbReference type="AlphaFoldDB" id="A0A1G8JSH3"/>
<accession>A0A1G8JSH3</accession>
<evidence type="ECO:0000256" key="2">
    <source>
        <dbReference type="ARBA" id="ARBA00022695"/>
    </source>
</evidence>
<name>A0A1G8JSH3_9CLOT</name>
<dbReference type="Proteomes" id="UP000183255">
    <property type="component" value="Unassembled WGS sequence"/>
</dbReference>
<evidence type="ECO:0000313" key="13">
    <source>
        <dbReference type="EMBL" id="SDI34122.1"/>
    </source>
</evidence>
<proteinExistence type="predicted"/>
<evidence type="ECO:0000256" key="4">
    <source>
        <dbReference type="ARBA" id="ARBA00022741"/>
    </source>
</evidence>
<evidence type="ECO:0000256" key="5">
    <source>
        <dbReference type="ARBA" id="ARBA00022840"/>
    </source>
</evidence>
<organism evidence="13 14">
    <name type="scientific">Proteiniclasticum ruminis</name>
    <dbReference type="NCBI Taxonomy" id="398199"/>
    <lineage>
        <taxon>Bacteria</taxon>
        <taxon>Bacillati</taxon>
        <taxon>Bacillota</taxon>
        <taxon>Clostridia</taxon>
        <taxon>Eubacteriales</taxon>
        <taxon>Clostridiaceae</taxon>
        <taxon>Proteiniclasticum</taxon>
    </lineage>
</organism>
<dbReference type="GO" id="GO:0005524">
    <property type="term" value="F:ATP binding"/>
    <property type="evidence" value="ECO:0007669"/>
    <property type="project" value="UniProtKB-KW"/>
</dbReference>
<evidence type="ECO:0000256" key="10">
    <source>
        <dbReference type="ARBA" id="ARBA00048304"/>
    </source>
</evidence>
<keyword evidence="7" id="KW-0546">Nucleotide metabolism</keyword>
<evidence type="ECO:0000256" key="8">
    <source>
        <dbReference type="ARBA" id="ARBA00023118"/>
    </source>
</evidence>
<evidence type="ECO:0000256" key="9">
    <source>
        <dbReference type="ARBA" id="ARBA00044145"/>
    </source>
</evidence>